<dbReference type="Proteomes" id="UP000095286">
    <property type="component" value="Unplaced"/>
</dbReference>
<sequence>MSSLDFVGYLVSIDIGNNRRLVGRISSVDPGNQIISLLNPTMNNVTMGEDSITIRNDEIMNLQVLNKPTIDDVVTILNVDPATVEDEPVIDVTKITKKKPVNKETTKPTTPSKGIANDKKASDTVITDFVKNMINANIRVDEAVTSSTEVNKAEVWKKGENVEGKSENVSTNPKNVSVVKDSKENNKVAMPTKCLTEQDILKMYKKEKKNASKLQPQPPQIEASKKKGEGKPMTMCVYEDTSSAPFDYRIMKNPAKVESTVKVQTPDIIKILKNSAKLESAIKVQTPDVIKILKNPAKESKSPSKVAEFSPQGSSSFQSDLIKNQTDKPSLKSTPIKIGPNGSPTKSVQNSTPITSVQTTPIQTPSSVIASNAYRNLNMIPTSCIKSMNRKGTLTVTPSIIKDIVTKKSEKSTTDSASSSLEKPFTGELNKHTDYGQFKYFENPQIPDPEAIALLKEKQNGQDEGIVCPITKNNAKTRKLKKNVKDLDQPINYDEVELDFDFEANHSLFEKDMASVDVSNDVSFKNSKNFAHDENILDDPTRLTSWTNKNRVSQLALTALSHELVGADMTIPVFSVEDQQKFFDEGIKIMGKDMIYSTVGDRLFSFIIDSTLRCDFNLQNTVVIGNKKVDKTLIKKIGISIQNRNCEFDEKESSVTFYNIEESQEFSNGIKYVTSSRQLTLQPSCVIILTETFEELPRETQMWLIRVGNGPRAVHAFSIDYLIKDITYPHTLFKCFGTKTSHLQSFLSNGAFSLPREDNNTSFGPLSSSNISQCNSQSTRSNNNPCTSSPDLFKDGAVADLGIPYKFLDSESKQVLAQLFSSSSVTRF</sequence>
<name>A0AC35UDK1_9BILA</name>
<evidence type="ECO:0000313" key="2">
    <source>
        <dbReference type="WBParaSite" id="RSKR_0001029100.1"/>
    </source>
</evidence>
<proteinExistence type="predicted"/>
<dbReference type="WBParaSite" id="RSKR_0001029100.1">
    <property type="protein sequence ID" value="RSKR_0001029100.1"/>
    <property type="gene ID" value="RSKR_0001029100"/>
</dbReference>
<accession>A0AC35UDK1</accession>
<evidence type="ECO:0000313" key="1">
    <source>
        <dbReference type="Proteomes" id="UP000095286"/>
    </source>
</evidence>
<reference evidence="2" key="1">
    <citation type="submission" date="2016-11" db="UniProtKB">
        <authorList>
            <consortium name="WormBaseParasite"/>
        </authorList>
    </citation>
    <scope>IDENTIFICATION</scope>
    <source>
        <strain evidence="2">KR3021</strain>
    </source>
</reference>
<organism evidence="1 2">
    <name type="scientific">Rhabditophanes sp. KR3021</name>
    <dbReference type="NCBI Taxonomy" id="114890"/>
    <lineage>
        <taxon>Eukaryota</taxon>
        <taxon>Metazoa</taxon>
        <taxon>Ecdysozoa</taxon>
        <taxon>Nematoda</taxon>
        <taxon>Chromadorea</taxon>
        <taxon>Rhabditida</taxon>
        <taxon>Tylenchina</taxon>
        <taxon>Panagrolaimomorpha</taxon>
        <taxon>Strongyloidoidea</taxon>
        <taxon>Alloionematidae</taxon>
        <taxon>Rhabditophanes</taxon>
    </lineage>
</organism>
<protein>
    <submittedName>
        <fullName evidence="2">LSM14 domain-containing protein</fullName>
    </submittedName>
</protein>